<keyword evidence="7 8" id="KW-0472">Membrane</keyword>
<dbReference type="Pfam" id="PF01032">
    <property type="entry name" value="FecCD"/>
    <property type="match status" value="1"/>
</dbReference>
<dbReference type="SUPFAM" id="SSF81345">
    <property type="entry name" value="ABC transporter involved in vitamin B12 uptake, BtuC"/>
    <property type="match status" value="1"/>
</dbReference>
<evidence type="ECO:0000256" key="8">
    <source>
        <dbReference type="SAM" id="Phobius"/>
    </source>
</evidence>
<accession>A0ABU5IJ41</accession>
<feature type="transmembrane region" description="Helical" evidence="8">
    <location>
        <begin position="103"/>
        <end position="124"/>
    </location>
</feature>
<sequence length="352" mass="35095">MAVFNLKARPAQPAPDDAARRRRGLACALALLLVLGLLAGLASGSDGFSPGALFEDLAGGQAALIVGEIRLPRTVGAALVGALLGLGGALAQGLFRNPLADPYLLGSSAGAGLSVVAVLAAASVGGASVSMATVAWLERVGMVVAAFVGALGGAALTLSLARGALHTTRLLLGGVVVSVLLGAGTDLLTVISPEALRGRQAFILGSTSFLSLSSLPVLGLGLALLLAIALRRARALDALTLGEDSAASLGLDLARVRLVMVAVMSLGTALAVSQAGLVAFVGLVAPHLVRRHAPGAHRWMLAASAAMGAVLLLLADVIARAAIAPEELPVGVVTAVLGGLYLFALLRRRGLS</sequence>
<feature type="transmembrane region" description="Helical" evidence="8">
    <location>
        <begin position="136"/>
        <end position="158"/>
    </location>
</feature>
<evidence type="ECO:0000256" key="2">
    <source>
        <dbReference type="ARBA" id="ARBA00007935"/>
    </source>
</evidence>
<protein>
    <submittedName>
        <fullName evidence="9">Iron ABC transporter permease</fullName>
    </submittedName>
</protein>
<comment type="similarity">
    <text evidence="2">Belongs to the binding-protein-dependent transport system permease family. FecCD subfamily.</text>
</comment>
<dbReference type="RefSeq" id="WP_066341418.1">
    <property type="nucleotide sequence ID" value="NZ_JAXOJX010000031.1"/>
</dbReference>
<feature type="transmembrane region" description="Helical" evidence="8">
    <location>
        <begin position="202"/>
        <end position="230"/>
    </location>
</feature>
<evidence type="ECO:0000256" key="5">
    <source>
        <dbReference type="ARBA" id="ARBA00022692"/>
    </source>
</evidence>
<dbReference type="InterPro" id="IPR037294">
    <property type="entry name" value="ABC_BtuC-like"/>
</dbReference>
<organism evidence="9 10">
    <name type="scientific">Azohydromonas lata</name>
    <dbReference type="NCBI Taxonomy" id="45677"/>
    <lineage>
        <taxon>Bacteria</taxon>
        <taxon>Pseudomonadati</taxon>
        <taxon>Pseudomonadota</taxon>
        <taxon>Betaproteobacteria</taxon>
        <taxon>Burkholderiales</taxon>
        <taxon>Sphaerotilaceae</taxon>
        <taxon>Azohydromonas</taxon>
    </lineage>
</organism>
<comment type="subcellular location">
    <subcellularLocation>
        <location evidence="1">Cell membrane</location>
        <topology evidence="1">Multi-pass membrane protein</topology>
    </subcellularLocation>
</comment>
<dbReference type="EMBL" id="JAXOJX010000031">
    <property type="protein sequence ID" value="MDZ5458508.1"/>
    <property type="molecule type" value="Genomic_DNA"/>
</dbReference>
<dbReference type="PANTHER" id="PTHR30472">
    <property type="entry name" value="FERRIC ENTEROBACTIN TRANSPORT SYSTEM PERMEASE PROTEIN"/>
    <property type="match status" value="1"/>
</dbReference>
<keyword evidence="4" id="KW-1003">Cell membrane</keyword>
<evidence type="ECO:0000256" key="1">
    <source>
        <dbReference type="ARBA" id="ARBA00004651"/>
    </source>
</evidence>
<evidence type="ECO:0000313" key="10">
    <source>
        <dbReference type="Proteomes" id="UP001293718"/>
    </source>
</evidence>
<comment type="caution">
    <text evidence="9">The sequence shown here is derived from an EMBL/GenBank/DDBJ whole genome shotgun (WGS) entry which is preliminary data.</text>
</comment>
<reference evidence="9 10" key="1">
    <citation type="submission" date="2023-11" db="EMBL/GenBank/DDBJ databases">
        <title>Draft genome of Azohydromonas lata strain H1 (DSM1123), a polyhydroxyalkanoate producer.</title>
        <authorList>
            <person name="Traversa D."/>
            <person name="D'Addabbo P."/>
            <person name="Pazzani C."/>
            <person name="Manzari C."/>
            <person name="Chiara M."/>
            <person name="Scrascia M."/>
        </authorList>
    </citation>
    <scope>NUCLEOTIDE SEQUENCE [LARGE SCALE GENOMIC DNA]</scope>
    <source>
        <strain evidence="9 10">H1</strain>
    </source>
</reference>
<dbReference type="PANTHER" id="PTHR30472:SF25">
    <property type="entry name" value="ABC TRANSPORTER PERMEASE PROTEIN MJ0876-RELATED"/>
    <property type="match status" value="1"/>
</dbReference>
<evidence type="ECO:0000313" key="9">
    <source>
        <dbReference type="EMBL" id="MDZ5458508.1"/>
    </source>
</evidence>
<keyword evidence="6 8" id="KW-1133">Transmembrane helix</keyword>
<evidence type="ECO:0000256" key="6">
    <source>
        <dbReference type="ARBA" id="ARBA00022989"/>
    </source>
</evidence>
<keyword evidence="5 8" id="KW-0812">Transmembrane</keyword>
<evidence type="ECO:0000256" key="7">
    <source>
        <dbReference type="ARBA" id="ARBA00023136"/>
    </source>
</evidence>
<name>A0ABU5IJ41_9BURK</name>
<dbReference type="Gene3D" id="1.10.3470.10">
    <property type="entry name" value="ABC transporter involved in vitamin B12 uptake, BtuC"/>
    <property type="match status" value="1"/>
</dbReference>
<feature type="transmembrane region" description="Helical" evidence="8">
    <location>
        <begin position="258"/>
        <end position="289"/>
    </location>
</feature>
<feature type="transmembrane region" description="Helical" evidence="8">
    <location>
        <begin position="301"/>
        <end position="322"/>
    </location>
</feature>
<evidence type="ECO:0000256" key="4">
    <source>
        <dbReference type="ARBA" id="ARBA00022475"/>
    </source>
</evidence>
<dbReference type="CDD" id="cd06550">
    <property type="entry name" value="TM_ABC_iron-siderophores_like"/>
    <property type="match status" value="1"/>
</dbReference>
<evidence type="ECO:0000256" key="3">
    <source>
        <dbReference type="ARBA" id="ARBA00022448"/>
    </source>
</evidence>
<keyword evidence="3" id="KW-0813">Transport</keyword>
<feature type="transmembrane region" description="Helical" evidence="8">
    <location>
        <begin position="170"/>
        <end position="190"/>
    </location>
</feature>
<dbReference type="InterPro" id="IPR000522">
    <property type="entry name" value="ABC_transptr_permease_BtuC"/>
</dbReference>
<keyword evidence="10" id="KW-1185">Reference proteome</keyword>
<proteinExistence type="inferred from homology"/>
<feature type="transmembrane region" description="Helical" evidence="8">
    <location>
        <begin position="328"/>
        <end position="346"/>
    </location>
</feature>
<dbReference type="Proteomes" id="UP001293718">
    <property type="component" value="Unassembled WGS sequence"/>
</dbReference>
<gene>
    <name evidence="9" type="ORF">SM757_18170</name>
</gene>